<evidence type="ECO:0000313" key="2">
    <source>
        <dbReference type="Proteomes" id="UP000028341"/>
    </source>
</evidence>
<organism evidence="1 2">
    <name type="scientific">Streptomyces toyocaensis</name>
    <dbReference type="NCBI Taxonomy" id="55952"/>
    <lineage>
        <taxon>Bacteria</taxon>
        <taxon>Bacillati</taxon>
        <taxon>Actinomycetota</taxon>
        <taxon>Actinomycetes</taxon>
        <taxon>Kitasatosporales</taxon>
        <taxon>Streptomycetaceae</taxon>
        <taxon>Streptomyces</taxon>
    </lineage>
</organism>
<gene>
    <name evidence="1" type="ORF">BU52_03000</name>
</gene>
<accession>A0A081XZR0</accession>
<dbReference type="AlphaFoldDB" id="A0A081XZR0"/>
<dbReference type="RefSeq" id="WP_037927259.1">
    <property type="nucleotide sequence ID" value="NZ_JBFADL010000045.1"/>
</dbReference>
<evidence type="ECO:0008006" key="3">
    <source>
        <dbReference type="Google" id="ProtNLM"/>
    </source>
</evidence>
<proteinExistence type="predicted"/>
<keyword evidence="2" id="KW-1185">Reference proteome</keyword>
<dbReference type="STRING" id="55952.BU52_03000"/>
<dbReference type="Gene3D" id="3.30.360.10">
    <property type="entry name" value="Dihydrodipicolinate Reductase, domain 2"/>
    <property type="match status" value="1"/>
</dbReference>
<protein>
    <recommendedName>
        <fullName evidence="3">Gfo/Idh/MocA-like oxidoreductase C-terminal domain-containing protein</fullName>
    </recommendedName>
</protein>
<sequence length="84" mass="8855">MSGPGREPLRTGVPRIVVRTAGGERREHLGTRSSCTYQTEAFAARVREGAPLAPDADDAVTTMRLIDACHEAAGLAPRPRAATG</sequence>
<dbReference type="Proteomes" id="UP000028341">
    <property type="component" value="Unassembled WGS sequence"/>
</dbReference>
<name>A0A081XZR0_STRTO</name>
<dbReference type="EMBL" id="JFCB01000001">
    <property type="protein sequence ID" value="KES09033.1"/>
    <property type="molecule type" value="Genomic_DNA"/>
</dbReference>
<comment type="caution">
    <text evidence="1">The sequence shown here is derived from an EMBL/GenBank/DDBJ whole genome shotgun (WGS) entry which is preliminary data.</text>
</comment>
<dbReference type="eggNOG" id="COG0673">
    <property type="taxonomic scope" value="Bacteria"/>
</dbReference>
<reference evidence="1 2" key="1">
    <citation type="submission" date="2014-02" db="EMBL/GenBank/DDBJ databases">
        <title>The genome announcement of Streptomyces toyocaensis NRRL15009.</title>
        <authorList>
            <person name="Hong H.-J."/>
            <person name="Kwun M.J."/>
        </authorList>
    </citation>
    <scope>NUCLEOTIDE SEQUENCE [LARGE SCALE GENOMIC DNA]</scope>
    <source>
        <strain evidence="1 2">NRRL 15009</strain>
    </source>
</reference>
<evidence type="ECO:0000313" key="1">
    <source>
        <dbReference type="EMBL" id="KES09033.1"/>
    </source>
</evidence>